<organism evidence="3">
    <name type="scientific">Colletotrichum graminicola (strain M1.001 / M2 / FGSC 10212)</name>
    <name type="common">Maize anthracnose fungus</name>
    <name type="synonym">Glomerella graminicola</name>
    <dbReference type="NCBI Taxonomy" id="645133"/>
    <lineage>
        <taxon>Eukaryota</taxon>
        <taxon>Fungi</taxon>
        <taxon>Dikarya</taxon>
        <taxon>Ascomycota</taxon>
        <taxon>Pezizomycotina</taxon>
        <taxon>Sordariomycetes</taxon>
        <taxon>Hypocreomycetidae</taxon>
        <taxon>Glomerellales</taxon>
        <taxon>Glomerellaceae</taxon>
        <taxon>Colletotrichum</taxon>
        <taxon>Colletotrichum graminicola species complex</taxon>
    </lineage>
</organism>
<feature type="region of interest" description="Disordered" evidence="1">
    <location>
        <begin position="25"/>
        <end position="59"/>
    </location>
</feature>
<dbReference type="HOGENOM" id="CLU_2183754_0_0_1"/>
<name>E3QSG8_COLGM</name>
<keyword evidence="3" id="KW-1185">Reference proteome</keyword>
<gene>
    <name evidence="2" type="ORF">GLRG_08939</name>
</gene>
<reference evidence="3" key="1">
    <citation type="journal article" date="2012" name="Nat. Genet.">
        <title>Lifestyle transitions in plant pathogenic Colletotrichum fungi deciphered by genome and transcriptome analyses.</title>
        <authorList>
            <person name="O'Connell R.J."/>
            <person name="Thon M.R."/>
            <person name="Hacquard S."/>
            <person name="Amyotte S.G."/>
            <person name="Kleemann J."/>
            <person name="Torres M.F."/>
            <person name="Damm U."/>
            <person name="Buiate E.A."/>
            <person name="Epstein L."/>
            <person name="Alkan N."/>
            <person name="Altmueller J."/>
            <person name="Alvarado-Balderrama L."/>
            <person name="Bauser C.A."/>
            <person name="Becker C."/>
            <person name="Birren B.W."/>
            <person name="Chen Z."/>
            <person name="Choi J."/>
            <person name="Crouch J.A."/>
            <person name="Duvick J.P."/>
            <person name="Farman M.A."/>
            <person name="Gan P."/>
            <person name="Heiman D."/>
            <person name="Henrissat B."/>
            <person name="Howard R.J."/>
            <person name="Kabbage M."/>
            <person name="Koch C."/>
            <person name="Kracher B."/>
            <person name="Kubo Y."/>
            <person name="Law A.D."/>
            <person name="Lebrun M.-H."/>
            <person name="Lee Y.-H."/>
            <person name="Miyara I."/>
            <person name="Moore N."/>
            <person name="Neumann U."/>
            <person name="Nordstroem K."/>
            <person name="Panaccione D.G."/>
            <person name="Panstruga R."/>
            <person name="Place M."/>
            <person name="Proctor R.H."/>
            <person name="Prusky D."/>
            <person name="Rech G."/>
            <person name="Reinhardt R."/>
            <person name="Rollins J.A."/>
            <person name="Rounsley S."/>
            <person name="Schardl C.L."/>
            <person name="Schwartz D.C."/>
            <person name="Shenoy N."/>
            <person name="Shirasu K."/>
            <person name="Sikhakolli U.R."/>
            <person name="Stueber K."/>
            <person name="Sukno S.A."/>
            <person name="Sweigard J.A."/>
            <person name="Takano Y."/>
            <person name="Takahara H."/>
            <person name="Trail F."/>
            <person name="van der Does H.C."/>
            <person name="Voll L.M."/>
            <person name="Will I."/>
            <person name="Young S."/>
            <person name="Zeng Q."/>
            <person name="Zhang J."/>
            <person name="Zhou S."/>
            <person name="Dickman M.B."/>
            <person name="Schulze-Lefert P."/>
            <person name="Ver Loren van Themaat E."/>
            <person name="Ma L.-J."/>
            <person name="Vaillancourt L.J."/>
        </authorList>
    </citation>
    <scope>NUCLEOTIDE SEQUENCE [LARGE SCALE GENOMIC DNA]</scope>
    <source>
        <strain evidence="3">M1.001 / M2 / FGSC 10212</strain>
    </source>
</reference>
<evidence type="ECO:0000313" key="3">
    <source>
        <dbReference type="Proteomes" id="UP000008782"/>
    </source>
</evidence>
<dbReference type="VEuPathDB" id="FungiDB:GLRG_08939"/>
<evidence type="ECO:0000256" key="1">
    <source>
        <dbReference type="SAM" id="MobiDB-lite"/>
    </source>
</evidence>
<dbReference type="GeneID" id="24414304"/>
<dbReference type="AlphaFoldDB" id="E3QSG8"/>
<sequence>MLSFIDKDEIKKLLHHAISRALKSTEDSRVGEASVLTNQDGSEPPLPEIPQVQLVPRSDGSGKSTGVVFIIPPEMAPVVTVYTPSIYHSSLDVSDVLLGGIEQQTTASA</sequence>
<dbReference type="Proteomes" id="UP000008782">
    <property type="component" value="Unassembled WGS sequence"/>
</dbReference>
<evidence type="ECO:0000313" key="2">
    <source>
        <dbReference type="EMBL" id="EFQ33795.1"/>
    </source>
</evidence>
<proteinExistence type="predicted"/>
<dbReference type="EMBL" id="GG697373">
    <property type="protein sequence ID" value="EFQ33795.1"/>
    <property type="molecule type" value="Genomic_DNA"/>
</dbReference>
<protein>
    <submittedName>
        <fullName evidence="2">Uncharacterized protein</fullName>
    </submittedName>
</protein>
<accession>E3QSG8</accession>
<dbReference type="RefSeq" id="XP_008097815.1">
    <property type="nucleotide sequence ID" value="XM_008099624.1"/>
</dbReference>